<accession>A0AAD1ZQ56</accession>
<evidence type="ECO:0000256" key="4">
    <source>
        <dbReference type="ARBA" id="ARBA00023242"/>
    </source>
</evidence>
<evidence type="ECO:0000313" key="7">
    <source>
        <dbReference type="Proteomes" id="UP000834106"/>
    </source>
</evidence>
<evidence type="ECO:0000313" key="6">
    <source>
        <dbReference type="EMBL" id="CAI9773569.1"/>
    </source>
</evidence>
<evidence type="ECO:0000256" key="2">
    <source>
        <dbReference type="ARBA" id="ARBA00004496"/>
    </source>
</evidence>
<gene>
    <name evidence="6" type="ORF">FPE_LOCUS20999</name>
</gene>
<dbReference type="PANTHER" id="PTHR31250">
    <property type="entry name" value="IQ DOMAIN-CONTAINING PROTEIN IQM3"/>
    <property type="match status" value="1"/>
</dbReference>
<comment type="subcellular location">
    <subcellularLocation>
        <location evidence="2">Cytoplasm</location>
    </subcellularLocation>
    <subcellularLocation>
        <location evidence="1">Nucleus</location>
    </subcellularLocation>
</comment>
<feature type="region of interest" description="Disordered" evidence="5">
    <location>
        <begin position="57"/>
        <end position="102"/>
    </location>
</feature>
<keyword evidence="4" id="KW-0539">Nucleus</keyword>
<name>A0AAD1ZQ56_9LAMI</name>
<dbReference type="AlphaFoldDB" id="A0AAD1ZQ56"/>
<evidence type="ECO:0000256" key="1">
    <source>
        <dbReference type="ARBA" id="ARBA00004123"/>
    </source>
</evidence>
<dbReference type="GO" id="GO:0005737">
    <property type="term" value="C:cytoplasm"/>
    <property type="evidence" value="ECO:0007669"/>
    <property type="project" value="UniProtKB-SubCell"/>
</dbReference>
<dbReference type="PANTHER" id="PTHR31250:SF30">
    <property type="entry name" value="IQ DOMAIN-CONTAINING PROTEIN IQM5-LIKE"/>
    <property type="match status" value="1"/>
</dbReference>
<protein>
    <submittedName>
        <fullName evidence="6">Uncharacterized protein</fullName>
    </submittedName>
</protein>
<proteinExistence type="predicted"/>
<sequence length="102" mass="11233">MGGGRGERAAPLVHVNIVYSLLAIWAYSGHYRPTEEHFTELIQFLEEQHVDLSNVQKGPIDDDVPPVEKAKSVDNTSAPPLQNFIPPVNNDNETGVVRSNAI</sequence>
<dbReference type="Proteomes" id="UP000834106">
    <property type="component" value="Chromosome 13"/>
</dbReference>
<dbReference type="EMBL" id="OU503048">
    <property type="protein sequence ID" value="CAI9773569.1"/>
    <property type="molecule type" value="Genomic_DNA"/>
</dbReference>
<dbReference type="InterPro" id="IPR044159">
    <property type="entry name" value="IQM"/>
</dbReference>
<dbReference type="GO" id="GO:0005634">
    <property type="term" value="C:nucleus"/>
    <property type="evidence" value="ECO:0007669"/>
    <property type="project" value="UniProtKB-SubCell"/>
</dbReference>
<keyword evidence="7" id="KW-1185">Reference proteome</keyword>
<reference evidence="6" key="1">
    <citation type="submission" date="2023-05" db="EMBL/GenBank/DDBJ databases">
        <authorList>
            <person name="Huff M."/>
        </authorList>
    </citation>
    <scope>NUCLEOTIDE SEQUENCE</scope>
</reference>
<evidence type="ECO:0000256" key="3">
    <source>
        <dbReference type="ARBA" id="ARBA00022490"/>
    </source>
</evidence>
<evidence type="ECO:0000256" key="5">
    <source>
        <dbReference type="SAM" id="MobiDB-lite"/>
    </source>
</evidence>
<organism evidence="6 7">
    <name type="scientific">Fraxinus pennsylvanica</name>
    <dbReference type="NCBI Taxonomy" id="56036"/>
    <lineage>
        <taxon>Eukaryota</taxon>
        <taxon>Viridiplantae</taxon>
        <taxon>Streptophyta</taxon>
        <taxon>Embryophyta</taxon>
        <taxon>Tracheophyta</taxon>
        <taxon>Spermatophyta</taxon>
        <taxon>Magnoliopsida</taxon>
        <taxon>eudicotyledons</taxon>
        <taxon>Gunneridae</taxon>
        <taxon>Pentapetalae</taxon>
        <taxon>asterids</taxon>
        <taxon>lamiids</taxon>
        <taxon>Lamiales</taxon>
        <taxon>Oleaceae</taxon>
        <taxon>Oleeae</taxon>
        <taxon>Fraxinus</taxon>
    </lineage>
</organism>
<keyword evidence="3" id="KW-0963">Cytoplasm</keyword>